<dbReference type="Proteomes" id="UP000092582">
    <property type="component" value="Chromosome 1"/>
</dbReference>
<proteinExistence type="predicted"/>
<dbReference type="STRING" id="670052.PA27867_3571"/>
<feature type="domain" description="HTH cro/C1-type" evidence="1">
    <location>
        <begin position="19"/>
        <end position="74"/>
    </location>
</feature>
<sequence>MKETQTKPGYFSRAISLEIAAQRKAHPDITQQAIAAAIGTSQVTVSHRVNGRYSWTTKDIDAIARLFDLDPFEFVALARRHVGTLPDTPDSPYDMTASQIEALSNATATPREKSTLQ</sequence>
<dbReference type="Gene3D" id="1.10.260.40">
    <property type="entry name" value="lambda repressor-like DNA-binding domains"/>
    <property type="match status" value="1"/>
</dbReference>
<name>A0A1B1BQ32_9MICO</name>
<protein>
    <recommendedName>
        <fullName evidence="1">HTH cro/C1-type domain-containing protein</fullName>
    </recommendedName>
</protein>
<evidence type="ECO:0000313" key="2">
    <source>
        <dbReference type="EMBL" id="ANP74493.1"/>
    </source>
</evidence>
<evidence type="ECO:0000259" key="1">
    <source>
        <dbReference type="PROSITE" id="PS50943"/>
    </source>
</evidence>
<dbReference type="RefSeq" id="WP_066598416.1">
    <property type="nucleotide sequence ID" value="NZ_CP016282.1"/>
</dbReference>
<dbReference type="Pfam" id="PF01381">
    <property type="entry name" value="HTH_3"/>
    <property type="match status" value="1"/>
</dbReference>
<dbReference type="SUPFAM" id="SSF47413">
    <property type="entry name" value="lambda repressor-like DNA-binding domains"/>
    <property type="match status" value="1"/>
</dbReference>
<dbReference type="SMART" id="SM00530">
    <property type="entry name" value="HTH_XRE"/>
    <property type="match status" value="1"/>
</dbReference>
<dbReference type="EMBL" id="CP016282">
    <property type="protein sequence ID" value="ANP74493.1"/>
    <property type="molecule type" value="Genomic_DNA"/>
</dbReference>
<evidence type="ECO:0000313" key="3">
    <source>
        <dbReference type="Proteomes" id="UP000092582"/>
    </source>
</evidence>
<dbReference type="InterPro" id="IPR010982">
    <property type="entry name" value="Lambda_DNA-bd_dom_sf"/>
</dbReference>
<gene>
    <name evidence="2" type="ORF">PA27867_3571</name>
</gene>
<dbReference type="KEGG" id="cart:PA27867_3571"/>
<dbReference type="AlphaFoldDB" id="A0A1B1BQ32"/>
<dbReference type="InterPro" id="IPR001387">
    <property type="entry name" value="Cro/C1-type_HTH"/>
</dbReference>
<dbReference type="PROSITE" id="PS50943">
    <property type="entry name" value="HTH_CROC1"/>
    <property type="match status" value="1"/>
</dbReference>
<dbReference type="GO" id="GO:0003677">
    <property type="term" value="F:DNA binding"/>
    <property type="evidence" value="ECO:0007669"/>
    <property type="project" value="InterPro"/>
</dbReference>
<accession>A0A1B1BQ32</accession>
<dbReference type="CDD" id="cd00093">
    <property type="entry name" value="HTH_XRE"/>
    <property type="match status" value="1"/>
</dbReference>
<keyword evidence="3" id="KW-1185">Reference proteome</keyword>
<reference evidence="2 3" key="1">
    <citation type="submission" date="2016-06" db="EMBL/GenBank/DDBJ databases">
        <title>Genome sequencing of Cryobacterium arcticum PAMC 27867.</title>
        <authorList>
            <person name="Lee J."/>
            <person name="Kim O.-S."/>
        </authorList>
    </citation>
    <scope>NUCLEOTIDE SEQUENCE [LARGE SCALE GENOMIC DNA]</scope>
    <source>
        <strain evidence="2 3">PAMC 27867</strain>
    </source>
</reference>
<organism evidence="2 3">
    <name type="scientific">Cryobacterium arcticum</name>
    <dbReference type="NCBI Taxonomy" id="670052"/>
    <lineage>
        <taxon>Bacteria</taxon>
        <taxon>Bacillati</taxon>
        <taxon>Actinomycetota</taxon>
        <taxon>Actinomycetes</taxon>
        <taxon>Micrococcales</taxon>
        <taxon>Microbacteriaceae</taxon>
        <taxon>Cryobacterium</taxon>
    </lineage>
</organism>